<organism evidence="5 6">
    <name type="scientific">Hartmannibacter diazotrophicus</name>
    <dbReference type="NCBI Taxonomy" id="1482074"/>
    <lineage>
        <taxon>Bacteria</taxon>
        <taxon>Pseudomonadati</taxon>
        <taxon>Pseudomonadota</taxon>
        <taxon>Alphaproteobacteria</taxon>
        <taxon>Hyphomicrobiales</taxon>
        <taxon>Pleomorphomonadaceae</taxon>
        <taxon>Hartmannibacter</taxon>
    </lineage>
</organism>
<feature type="signal peptide" evidence="3">
    <location>
        <begin position="1"/>
        <end position="24"/>
    </location>
</feature>
<evidence type="ECO:0000259" key="4">
    <source>
        <dbReference type="Pfam" id="PF00496"/>
    </source>
</evidence>
<reference evidence="6" key="1">
    <citation type="submission" date="2017-09" db="EMBL/GenBank/DDBJ databases">
        <title>Genome sequence of Nannocystis excedens DSM 71.</title>
        <authorList>
            <person name="Blom J."/>
        </authorList>
    </citation>
    <scope>NUCLEOTIDE SEQUENCE [LARGE SCALE GENOMIC DNA]</scope>
    <source>
        <strain evidence="6">type strain: E19</strain>
    </source>
</reference>
<dbReference type="Gene3D" id="3.40.190.10">
    <property type="entry name" value="Periplasmic binding protein-like II"/>
    <property type="match status" value="1"/>
</dbReference>
<dbReference type="AlphaFoldDB" id="A0A2C9DB78"/>
<dbReference type="KEGG" id="hdi:HDIA_3847"/>
<accession>A0A2C9DB78</accession>
<protein>
    <submittedName>
        <fullName evidence="5">Putative ABC transporter-binding protein</fullName>
    </submittedName>
</protein>
<evidence type="ECO:0000256" key="2">
    <source>
        <dbReference type="ARBA" id="ARBA00005695"/>
    </source>
</evidence>
<sequence>MTSMRRRTFLGLLASSLAPLQVRAEETLEPGYLGSKLAAGELPPLDDRLPNVPRLVNLGAMGRKPGRHGGTVRMTIGGQKDIRLMTINGYTRLVGYDETLQLQPDVLQSFEQVEDRVFTFRLRAGHRWSDGHPLTAEDFRYYWEDVLLDKELKPGGPPPSMMSGGKPPVFEIVDEFTVRYSWDTPNPEFLPRLAAPQPLPILLPSHYMRRFHRKYQDAVRLGALVRQERVEEWTDLHTKMSRTYRPENPDLPTLDPWRNTIAPPAEQFVFERNPFYHRVDEHGRQLPYIDRFVLNVSSSAIISAKTGAGESDLQVNGLQFTDYTFLKDAEKRYPIKVSLWKQIQGSRVALLPNLNCSDEVWRTLFQDVRMRRALSLGIDRHEINLALFFGLCQESADTMLPESPLYKPEYRTAWATYDPDEANRLLDEIGLTERDEDGVRLLPDGRPAQIIVETAGESTLETDVLELVTDHWRQIGLSLFIRTSQRDIFRKRAMAGSVIMSVWMGLDNAVATPDMPPYQLAPSSDDQMQWPQWGINYLSMGKQGSAPDLPEAERLVQLLNDWTRSASTEERRAIWTEMLGIYSDQVFSIGIVNGSRQPIVRSKRLRNVPEEGLYGFDPTCYLGIYMPDTFWFDEDA</sequence>
<dbReference type="CDD" id="cd08500">
    <property type="entry name" value="PBP2_NikA_DppA_OppA_like_4"/>
    <property type="match status" value="1"/>
</dbReference>
<dbReference type="PANTHER" id="PTHR30290:SF62">
    <property type="entry name" value="OLIGOPEPTIDE ABC TRANSPORTER, PERIPLASMIC OLIGOPEPTIDE-BINDING PROTEIN"/>
    <property type="match status" value="1"/>
</dbReference>
<comment type="similarity">
    <text evidence="2">Belongs to the bacterial solute-binding protein 5 family.</text>
</comment>
<dbReference type="Pfam" id="PF00496">
    <property type="entry name" value="SBP_bac_5"/>
    <property type="match status" value="1"/>
</dbReference>
<dbReference type="Proteomes" id="UP000223606">
    <property type="component" value="Chromosome 1"/>
</dbReference>
<evidence type="ECO:0000313" key="5">
    <source>
        <dbReference type="EMBL" id="SON57388.1"/>
    </source>
</evidence>
<evidence type="ECO:0000313" key="6">
    <source>
        <dbReference type="Proteomes" id="UP000223606"/>
    </source>
</evidence>
<feature type="domain" description="Solute-binding protein family 5" evidence="4">
    <location>
        <begin position="102"/>
        <end position="520"/>
    </location>
</feature>
<evidence type="ECO:0000256" key="3">
    <source>
        <dbReference type="SAM" id="SignalP"/>
    </source>
</evidence>
<keyword evidence="6" id="KW-1185">Reference proteome</keyword>
<proteinExistence type="inferred from homology"/>
<comment type="subcellular location">
    <subcellularLocation>
        <location evidence="1">Periplasm</location>
    </subcellularLocation>
</comment>
<dbReference type="GO" id="GO:0015833">
    <property type="term" value="P:peptide transport"/>
    <property type="evidence" value="ECO:0007669"/>
    <property type="project" value="TreeGrafter"/>
</dbReference>
<dbReference type="GO" id="GO:1904680">
    <property type="term" value="F:peptide transmembrane transporter activity"/>
    <property type="evidence" value="ECO:0007669"/>
    <property type="project" value="TreeGrafter"/>
</dbReference>
<feature type="chain" id="PRO_5012316148" evidence="3">
    <location>
        <begin position="25"/>
        <end position="636"/>
    </location>
</feature>
<dbReference type="SUPFAM" id="SSF53850">
    <property type="entry name" value="Periplasmic binding protein-like II"/>
    <property type="match status" value="1"/>
</dbReference>
<evidence type="ECO:0000256" key="1">
    <source>
        <dbReference type="ARBA" id="ARBA00004418"/>
    </source>
</evidence>
<dbReference type="PANTHER" id="PTHR30290">
    <property type="entry name" value="PERIPLASMIC BINDING COMPONENT OF ABC TRANSPORTER"/>
    <property type="match status" value="1"/>
</dbReference>
<dbReference type="InterPro" id="IPR039424">
    <property type="entry name" value="SBP_5"/>
</dbReference>
<dbReference type="RefSeq" id="WP_245883981.1">
    <property type="nucleotide sequence ID" value="NZ_LT960614.1"/>
</dbReference>
<name>A0A2C9DB78_9HYPH</name>
<dbReference type="InterPro" id="IPR000914">
    <property type="entry name" value="SBP_5_dom"/>
</dbReference>
<dbReference type="Gene3D" id="3.10.105.10">
    <property type="entry name" value="Dipeptide-binding Protein, Domain 3"/>
    <property type="match status" value="1"/>
</dbReference>
<gene>
    <name evidence="5" type="ORF">HDIA_3847</name>
</gene>
<keyword evidence="3" id="KW-0732">Signal</keyword>
<dbReference type="EMBL" id="LT960614">
    <property type="protein sequence ID" value="SON57388.1"/>
    <property type="molecule type" value="Genomic_DNA"/>
</dbReference>